<organism evidence="6 7">
    <name type="scientific">Ostreococcus lucimarinus (strain CCE9901)</name>
    <dbReference type="NCBI Taxonomy" id="436017"/>
    <lineage>
        <taxon>Eukaryota</taxon>
        <taxon>Viridiplantae</taxon>
        <taxon>Chlorophyta</taxon>
        <taxon>Mamiellophyceae</taxon>
        <taxon>Mamiellales</taxon>
        <taxon>Bathycoccaceae</taxon>
        <taxon>Ostreococcus</taxon>
    </lineage>
</organism>
<feature type="compositionally biased region" description="Low complexity" evidence="4">
    <location>
        <begin position="25"/>
        <end position="35"/>
    </location>
</feature>
<dbReference type="PANTHER" id="PTHR21227">
    <property type="entry name" value="TRNA-SPLICING ENDONUCLEASE SUBUNIT SEN2"/>
    <property type="match status" value="1"/>
</dbReference>
<dbReference type="eggNOG" id="KOG4685">
    <property type="taxonomic scope" value="Eukaryota"/>
</dbReference>
<comment type="catalytic activity">
    <reaction evidence="3">
        <text>pretRNA = a 3'-half-tRNA molecule with a 5'-OH end + a 5'-half-tRNA molecule with a 2',3'-cyclic phosphate end + an intron with a 2',3'-cyclic phosphate and a 5'-hydroxyl terminus.</text>
        <dbReference type="EC" id="4.6.1.16"/>
    </reaction>
</comment>
<evidence type="ECO:0000313" key="6">
    <source>
        <dbReference type="EMBL" id="ABO98964.1"/>
    </source>
</evidence>
<dbReference type="InterPro" id="IPR011856">
    <property type="entry name" value="tRNA_endonuc-like_dom_sf"/>
</dbReference>
<name>A4S5U3_OSTLU</name>
<dbReference type="Gramene" id="ABO98964">
    <property type="protein sequence ID" value="ABO98964"/>
    <property type="gene ID" value="OSTLU_26883"/>
</dbReference>
<dbReference type="InterPro" id="IPR006676">
    <property type="entry name" value="tRNA_splic"/>
</dbReference>
<dbReference type="RefSeq" id="XP_001420671.1">
    <property type="nucleotide sequence ID" value="XM_001420634.1"/>
</dbReference>
<comment type="similarity">
    <text evidence="1">Belongs to the tRNA-intron endonuclease family.</text>
</comment>
<dbReference type="GeneID" id="5004690"/>
<dbReference type="PANTHER" id="PTHR21227:SF0">
    <property type="entry name" value="TRNA-SPLICING ENDONUCLEASE SUBUNIT SEN2"/>
    <property type="match status" value="1"/>
</dbReference>
<keyword evidence="7" id="KW-1185">Reference proteome</keyword>
<evidence type="ECO:0000256" key="4">
    <source>
        <dbReference type="SAM" id="MobiDB-lite"/>
    </source>
</evidence>
<dbReference type="SUPFAM" id="SSF53032">
    <property type="entry name" value="tRNA-intron endonuclease catalytic domain-like"/>
    <property type="match status" value="1"/>
</dbReference>
<dbReference type="GO" id="GO:0000379">
    <property type="term" value="P:tRNA-type intron splice site recognition and cleavage"/>
    <property type="evidence" value="ECO:0007669"/>
    <property type="project" value="TreeGrafter"/>
</dbReference>
<dbReference type="GO" id="GO:0003676">
    <property type="term" value="F:nucleic acid binding"/>
    <property type="evidence" value="ECO:0007669"/>
    <property type="project" value="InterPro"/>
</dbReference>
<dbReference type="EC" id="4.6.1.16" evidence="2"/>
<dbReference type="Gene3D" id="3.40.1350.10">
    <property type="match status" value="1"/>
</dbReference>
<dbReference type="GO" id="GO:0000214">
    <property type="term" value="C:tRNA-intron endonuclease complex"/>
    <property type="evidence" value="ECO:0007669"/>
    <property type="project" value="TreeGrafter"/>
</dbReference>
<accession>A4S5U3</accession>
<dbReference type="HOGENOM" id="CLU_724414_0_0_1"/>
<dbReference type="AlphaFoldDB" id="A4S5U3"/>
<dbReference type="OMA" id="CCEDAYY"/>
<dbReference type="GO" id="GO:0000213">
    <property type="term" value="F:tRNA-intron lyase activity"/>
    <property type="evidence" value="ECO:0007669"/>
    <property type="project" value="UniProtKB-EC"/>
</dbReference>
<evidence type="ECO:0000256" key="1">
    <source>
        <dbReference type="ARBA" id="ARBA00008078"/>
    </source>
</evidence>
<dbReference type="Pfam" id="PF01974">
    <property type="entry name" value="tRNA_int_endo"/>
    <property type="match status" value="1"/>
</dbReference>
<dbReference type="KEGG" id="olu:OSTLU_26883"/>
<evidence type="ECO:0000313" key="7">
    <source>
        <dbReference type="Proteomes" id="UP000001568"/>
    </source>
</evidence>
<feature type="domain" description="tRNA intron endonuclease catalytic" evidence="5">
    <location>
        <begin position="245"/>
        <end position="351"/>
    </location>
</feature>
<dbReference type="InterPro" id="IPR006677">
    <property type="entry name" value="tRNA_intron_Endonuc_cat-like"/>
</dbReference>
<dbReference type="Proteomes" id="UP000001568">
    <property type="component" value="Chromosome 12"/>
</dbReference>
<sequence length="382" mass="43097">MFPTSVRKPSPGPAPDASESDERAASPAPSEPSARTSDDERVERDYDEGAAESAREKYRLQGKAGCDRVLEALRREKESVKETRQYLFGRLLNLQLEEAVLRDHLNATWKRGKRRAALKHKRPEQLVESLIREFGVVRGTRARGQVWIGATRRLGYLLEQTCLGRRARAGTEIGVPLTPNGAGNELVIRVCCEDAYYMCAFLRCLVVSEDGDEDAAREIRLGLGTREMDCETLWRVFRRDCGHAFALKCAATVHFRLTGWLPRSGLQYGADFVLYQRHPSLVHSDSTVVLVPDAAARRSFQIDDDDAPHRGVALDNGWPDWPDLQATSRLAVQVSKKFIEAHISAPKNVNWNEPSCLQHIYVNEIEVSRFNTKKHLENYQGD</sequence>
<feature type="region of interest" description="Disordered" evidence="4">
    <location>
        <begin position="1"/>
        <end position="56"/>
    </location>
</feature>
<dbReference type="OrthoDB" id="10249562at2759"/>
<dbReference type="STRING" id="436017.A4S5U3"/>
<proteinExistence type="inferred from homology"/>
<evidence type="ECO:0000256" key="3">
    <source>
        <dbReference type="ARBA" id="ARBA00034031"/>
    </source>
</evidence>
<dbReference type="EMBL" id="CP000592">
    <property type="protein sequence ID" value="ABO98964.1"/>
    <property type="molecule type" value="Genomic_DNA"/>
</dbReference>
<gene>
    <name evidence="6" type="ORF">OSTLU_26883</name>
</gene>
<evidence type="ECO:0000259" key="5">
    <source>
        <dbReference type="Pfam" id="PF01974"/>
    </source>
</evidence>
<dbReference type="CDD" id="cd22363">
    <property type="entry name" value="tRNA-intron_lyase_C"/>
    <property type="match status" value="1"/>
</dbReference>
<protein>
    <recommendedName>
        <fullName evidence="2">tRNA-intron lyase</fullName>
        <ecNumber evidence="2">4.6.1.16</ecNumber>
    </recommendedName>
</protein>
<reference evidence="6 7" key="1">
    <citation type="journal article" date="2007" name="Proc. Natl. Acad. Sci. U.S.A.">
        <title>The tiny eukaryote Ostreococcus provides genomic insights into the paradox of plankton speciation.</title>
        <authorList>
            <person name="Palenik B."/>
            <person name="Grimwood J."/>
            <person name="Aerts A."/>
            <person name="Rouze P."/>
            <person name="Salamov A."/>
            <person name="Putnam N."/>
            <person name="Dupont C."/>
            <person name="Jorgensen R."/>
            <person name="Derelle E."/>
            <person name="Rombauts S."/>
            <person name="Zhou K."/>
            <person name="Otillar R."/>
            <person name="Merchant S.S."/>
            <person name="Podell S."/>
            <person name="Gaasterland T."/>
            <person name="Napoli C."/>
            <person name="Gendler K."/>
            <person name="Manuell A."/>
            <person name="Tai V."/>
            <person name="Vallon O."/>
            <person name="Piganeau G."/>
            <person name="Jancek S."/>
            <person name="Heijde M."/>
            <person name="Jabbari K."/>
            <person name="Bowler C."/>
            <person name="Lohr M."/>
            <person name="Robbens S."/>
            <person name="Werner G."/>
            <person name="Dubchak I."/>
            <person name="Pazour G.J."/>
            <person name="Ren Q."/>
            <person name="Paulsen I."/>
            <person name="Delwiche C."/>
            <person name="Schmutz J."/>
            <person name="Rokhsar D."/>
            <person name="Van de Peer Y."/>
            <person name="Moreau H."/>
            <person name="Grigoriev I.V."/>
        </authorList>
    </citation>
    <scope>NUCLEOTIDE SEQUENCE [LARGE SCALE GENOMIC DNA]</scope>
    <source>
        <strain evidence="6 7">CCE9901</strain>
    </source>
</reference>
<dbReference type="InterPro" id="IPR036167">
    <property type="entry name" value="tRNA_intron_Endo_cat-like_sf"/>
</dbReference>
<dbReference type="GO" id="GO:0005737">
    <property type="term" value="C:cytoplasm"/>
    <property type="evidence" value="ECO:0007669"/>
    <property type="project" value="TreeGrafter"/>
</dbReference>
<evidence type="ECO:0000256" key="2">
    <source>
        <dbReference type="ARBA" id="ARBA00012573"/>
    </source>
</evidence>